<evidence type="ECO:0000313" key="3">
    <source>
        <dbReference type="EMBL" id="PFX26160.1"/>
    </source>
</evidence>
<reference evidence="4" key="1">
    <citation type="journal article" date="2017" name="bioRxiv">
        <title>Comparative analysis of the genomes of Stylophora pistillata and Acropora digitifera provides evidence for extensive differences between species of corals.</title>
        <authorList>
            <person name="Voolstra C.R."/>
            <person name="Li Y."/>
            <person name="Liew Y.J."/>
            <person name="Baumgarten S."/>
            <person name="Zoccola D."/>
            <person name="Flot J.-F."/>
            <person name="Tambutte S."/>
            <person name="Allemand D."/>
            <person name="Aranda M."/>
        </authorList>
    </citation>
    <scope>NUCLEOTIDE SEQUENCE [LARGE SCALE GENOMIC DNA]</scope>
</reference>
<dbReference type="InterPro" id="IPR013087">
    <property type="entry name" value="Znf_C2H2_type"/>
</dbReference>
<evidence type="ECO:0000256" key="1">
    <source>
        <dbReference type="PROSITE-ProRule" id="PRU00042"/>
    </source>
</evidence>
<keyword evidence="1" id="KW-0863">Zinc-finger</keyword>
<keyword evidence="1" id="KW-0479">Metal-binding</keyword>
<dbReference type="EMBL" id="LSMT01000133">
    <property type="protein sequence ID" value="PFX26160.1"/>
    <property type="molecule type" value="Genomic_DNA"/>
</dbReference>
<dbReference type="OrthoDB" id="5960716at2759"/>
<organism evidence="3 4">
    <name type="scientific">Stylophora pistillata</name>
    <name type="common">Smooth cauliflower coral</name>
    <dbReference type="NCBI Taxonomy" id="50429"/>
    <lineage>
        <taxon>Eukaryota</taxon>
        <taxon>Metazoa</taxon>
        <taxon>Cnidaria</taxon>
        <taxon>Anthozoa</taxon>
        <taxon>Hexacorallia</taxon>
        <taxon>Scleractinia</taxon>
        <taxon>Astrocoeniina</taxon>
        <taxon>Pocilloporidae</taxon>
        <taxon>Stylophora</taxon>
    </lineage>
</organism>
<dbReference type="Proteomes" id="UP000225706">
    <property type="component" value="Unassembled WGS sequence"/>
</dbReference>
<name>A0A2B4SBG3_STYPI</name>
<accession>A0A2B4SBG3</accession>
<feature type="domain" description="C2H2-type" evidence="2">
    <location>
        <begin position="10"/>
        <end position="38"/>
    </location>
</feature>
<protein>
    <recommendedName>
        <fullName evidence="2">C2H2-type domain-containing protein</fullName>
    </recommendedName>
</protein>
<comment type="caution">
    <text evidence="3">The sequence shown here is derived from an EMBL/GenBank/DDBJ whole genome shotgun (WGS) entry which is preliminary data.</text>
</comment>
<keyword evidence="1" id="KW-0862">Zinc</keyword>
<dbReference type="PROSITE" id="PS50157">
    <property type="entry name" value="ZINC_FINGER_C2H2_2"/>
    <property type="match status" value="1"/>
</dbReference>
<evidence type="ECO:0000259" key="2">
    <source>
        <dbReference type="PROSITE" id="PS50157"/>
    </source>
</evidence>
<proteinExistence type="predicted"/>
<keyword evidence="4" id="KW-1185">Reference proteome</keyword>
<sequence>MTNSAQRQEIVCHDCGKKNKTRGGYDRHRDAKHNNQREGLEQVQQLSLRVLAEIIDRAVRCVKERKVFAENLRKELSNYSYEQLQEDSNELSAIKAIYEGYTRNGDAEKFYGKYHATVTVNTDSQSYKL</sequence>
<gene>
    <name evidence="3" type="ORF">AWC38_SpisGene9222</name>
</gene>
<evidence type="ECO:0000313" key="4">
    <source>
        <dbReference type="Proteomes" id="UP000225706"/>
    </source>
</evidence>
<dbReference type="AlphaFoldDB" id="A0A2B4SBG3"/>
<dbReference type="GO" id="GO:0008270">
    <property type="term" value="F:zinc ion binding"/>
    <property type="evidence" value="ECO:0007669"/>
    <property type="project" value="UniProtKB-KW"/>
</dbReference>